<sequence>MDDGASSIFDSLCFPLEVGYWHEHLLSRKRNNKSVKSKIRNSTMGDTKRQKTEMEKVEKIEKAEKEESGSVDSAELREDLLREAAKLVSHVPSTKIAIFVTPPSPESDVSMYSFGYPSVNGVVKTFLEDSCPVPVPVDADPEDAEDEEDEDEEDDEDDAEDVDGSSQGFWWEDAEQFESMNAEQLNAACDRMARLRDRMSLELDAKLRAQGSGNQQDLHNDKAKPKP</sequence>
<evidence type="ECO:0000313" key="2">
    <source>
        <dbReference type="EMBL" id="ABB89768.1"/>
    </source>
</evidence>
<feature type="compositionally biased region" description="Acidic residues" evidence="1">
    <location>
        <begin position="139"/>
        <end position="163"/>
    </location>
</feature>
<dbReference type="AlphaFoldDB" id="Q1L0Q5"/>
<feature type="compositionally biased region" description="Basic residues" evidence="1">
    <location>
        <begin position="30"/>
        <end position="39"/>
    </location>
</feature>
<protein>
    <submittedName>
        <fullName evidence="2">At3g12510-like protein</fullName>
    </submittedName>
</protein>
<feature type="region of interest" description="Disordered" evidence="1">
    <location>
        <begin position="205"/>
        <end position="227"/>
    </location>
</feature>
<name>Q1L0Q5_BOEST</name>
<reference evidence="2" key="1">
    <citation type="journal article" date="2006" name="Plant Physiol.">
        <title>Partial shotgun sequencing of the Boechera stricta genome reveals extensive microsynteny and promoter conservation with Arabidopsis.</title>
        <authorList>
            <person name="Windsor A.J."/>
            <person name="Schranz M.E."/>
            <person name="Formanova N."/>
            <person name="Gebauer-Jung S."/>
            <person name="Bishop J.G."/>
            <person name="Schnabelrauch D."/>
            <person name="Kroymann J."/>
            <person name="Mitchell-Olds T."/>
        </authorList>
    </citation>
    <scope>NUCLEOTIDE SEQUENCE</scope>
</reference>
<accession>Q1L0Q5</accession>
<evidence type="ECO:0000256" key="1">
    <source>
        <dbReference type="SAM" id="MobiDB-lite"/>
    </source>
</evidence>
<dbReference type="EMBL" id="DQ275146">
    <property type="protein sequence ID" value="ABB89768.1"/>
    <property type="molecule type" value="Genomic_DNA"/>
</dbReference>
<feature type="compositionally biased region" description="Basic and acidic residues" evidence="1">
    <location>
        <begin position="46"/>
        <end position="56"/>
    </location>
</feature>
<feature type="region of interest" description="Disordered" evidence="1">
    <location>
        <begin position="30"/>
        <end position="56"/>
    </location>
</feature>
<organism evidence="2">
    <name type="scientific">Boechera stricta</name>
    <name type="common">Drummond's rockcress</name>
    <name type="synonym">Boechera drummondii</name>
    <dbReference type="NCBI Taxonomy" id="72658"/>
    <lineage>
        <taxon>Eukaryota</taxon>
        <taxon>Viridiplantae</taxon>
        <taxon>Streptophyta</taxon>
        <taxon>Embryophyta</taxon>
        <taxon>Tracheophyta</taxon>
        <taxon>Spermatophyta</taxon>
        <taxon>Magnoliopsida</taxon>
        <taxon>eudicotyledons</taxon>
        <taxon>Gunneridae</taxon>
        <taxon>Pentapetalae</taxon>
        <taxon>rosids</taxon>
        <taxon>malvids</taxon>
        <taxon>Brassicales</taxon>
        <taxon>Brassicaceae</taxon>
        <taxon>Boechereae</taxon>
        <taxon>Boechera</taxon>
    </lineage>
</organism>
<feature type="compositionally biased region" description="Basic and acidic residues" evidence="1">
    <location>
        <begin position="218"/>
        <end position="227"/>
    </location>
</feature>
<feature type="region of interest" description="Disordered" evidence="1">
    <location>
        <begin position="131"/>
        <end position="173"/>
    </location>
</feature>
<proteinExistence type="predicted"/>